<protein>
    <submittedName>
        <fullName evidence="1">Uncharacterized protein</fullName>
    </submittedName>
</protein>
<dbReference type="AlphaFoldDB" id="A0A4Y2H504"/>
<dbReference type="Proteomes" id="UP000499080">
    <property type="component" value="Unassembled WGS sequence"/>
</dbReference>
<reference evidence="1 2" key="1">
    <citation type="journal article" date="2019" name="Sci. Rep.">
        <title>Orb-weaving spider Araneus ventricosus genome elucidates the spidroin gene catalogue.</title>
        <authorList>
            <person name="Kono N."/>
            <person name="Nakamura H."/>
            <person name="Ohtoshi R."/>
            <person name="Moran D.A.P."/>
            <person name="Shinohara A."/>
            <person name="Yoshida Y."/>
            <person name="Fujiwara M."/>
            <person name="Mori M."/>
            <person name="Tomita M."/>
            <person name="Arakawa K."/>
        </authorList>
    </citation>
    <scope>NUCLEOTIDE SEQUENCE [LARGE SCALE GENOMIC DNA]</scope>
</reference>
<proteinExistence type="predicted"/>
<accession>A0A4Y2H504</accession>
<organism evidence="1 2">
    <name type="scientific">Araneus ventricosus</name>
    <name type="common">Orbweaver spider</name>
    <name type="synonym">Epeira ventricosa</name>
    <dbReference type="NCBI Taxonomy" id="182803"/>
    <lineage>
        <taxon>Eukaryota</taxon>
        <taxon>Metazoa</taxon>
        <taxon>Ecdysozoa</taxon>
        <taxon>Arthropoda</taxon>
        <taxon>Chelicerata</taxon>
        <taxon>Arachnida</taxon>
        <taxon>Araneae</taxon>
        <taxon>Araneomorphae</taxon>
        <taxon>Entelegynae</taxon>
        <taxon>Araneoidea</taxon>
        <taxon>Araneidae</taxon>
        <taxon>Araneus</taxon>
    </lineage>
</organism>
<evidence type="ECO:0000313" key="1">
    <source>
        <dbReference type="EMBL" id="GBM60587.1"/>
    </source>
</evidence>
<feature type="non-terminal residue" evidence="1">
    <location>
        <position position="1"/>
    </location>
</feature>
<name>A0A4Y2H504_ARAVE</name>
<evidence type="ECO:0000313" key="2">
    <source>
        <dbReference type="Proteomes" id="UP000499080"/>
    </source>
</evidence>
<dbReference type="EMBL" id="BGPR01001730">
    <property type="protein sequence ID" value="GBM60587.1"/>
    <property type="molecule type" value="Genomic_DNA"/>
</dbReference>
<comment type="caution">
    <text evidence="1">The sequence shown here is derived from an EMBL/GenBank/DDBJ whole genome shotgun (WGS) entry which is preliminary data.</text>
</comment>
<keyword evidence="2" id="KW-1185">Reference proteome</keyword>
<sequence>FEARVGLVVRYRLRGWRAAGSNPESTENPPCMGLVAS</sequence>
<gene>
    <name evidence="1" type="ORF">AVEN_83533_1</name>
</gene>